<dbReference type="CAZy" id="GT2">
    <property type="family name" value="Glycosyltransferase Family 2"/>
</dbReference>
<name>C6E5U7_GEOSM</name>
<dbReference type="Pfam" id="PF00535">
    <property type="entry name" value="Glycos_transf_2"/>
    <property type="match status" value="1"/>
</dbReference>
<dbReference type="EMBL" id="CP001661">
    <property type="protein sequence ID" value="ACT17706.1"/>
    <property type="molecule type" value="Genomic_DNA"/>
</dbReference>
<dbReference type="InterPro" id="IPR029044">
    <property type="entry name" value="Nucleotide-diphossugar_trans"/>
</dbReference>
<gene>
    <name evidence="2" type="ordered locus">GM21_1651</name>
</gene>
<dbReference type="STRING" id="443144.GM21_1651"/>
<organism evidence="2">
    <name type="scientific">Geobacter sp. (strain M21)</name>
    <dbReference type="NCBI Taxonomy" id="443144"/>
    <lineage>
        <taxon>Bacteria</taxon>
        <taxon>Pseudomonadati</taxon>
        <taxon>Thermodesulfobacteriota</taxon>
        <taxon>Desulfuromonadia</taxon>
        <taxon>Geobacterales</taxon>
        <taxon>Geobacteraceae</taxon>
        <taxon>Geobacter</taxon>
    </lineage>
</organism>
<keyword evidence="2" id="KW-0808">Transferase</keyword>
<reference evidence="2" key="1">
    <citation type="submission" date="2009-07" db="EMBL/GenBank/DDBJ databases">
        <title>Complete sequence of Geobacter sp. M21.</title>
        <authorList>
            <consortium name="US DOE Joint Genome Institute"/>
            <person name="Lucas S."/>
            <person name="Copeland A."/>
            <person name="Lapidus A."/>
            <person name="Glavina del Rio T."/>
            <person name="Dalin E."/>
            <person name="Tice H."/>
            <person name="Bruce D."/>
            <person name="Goodwin L."/>
            <person name="Pitluck S."/>
            <person name="Saunders E."/>
            <person name="Brettin T."/>
            <person name="Detter J.C."/>
            <person name="Han C."/>
            <person name="Larimer F."/>
            <person name="Land M."/>
            <person name="Hauser L."/>
            <person name="Kyrpides N."/>
            <person name="Ovchinnikova G."/>
            <person name="Lovley D."/>
        </authorList>
    </citation>
    <scope>NUCLEOTIDE SEQUENCE [LARGE SCALE GENOMIC DNA]</scope>
    <source>
        <strain evidence="2">M21</strain>
    </source>
</reference>
<dbReference type="SUPFAM" id="SSF53448">
    <property type="entry name" value="Nucleotide-diphospho-sugar transferases"/>
    <property type="match status" value="1"/>
</dbReference>
<dbReference type="InterPro" id="IPR050834">
    <property type="entry name" value="Glycosyltransf_2"/>
</dbReference>
<dbReference type="PANTHER" id="PTHR43685">
    <property type="entry name" value="GLYCOSYLTRANSFERASE"/>
    <property type="match status" value="1"/>
</dbReference>
<dbReference type="CDD" id="cd00761">
    <property type="entry name" value="Glyco_tranf_GTA_type"/>
    <property type="match status" value="1"/>
</dbReference>
<dbReference type="KEGG" id="gem:GM21_1651"/>
<dbReference type="OrthoDB" id="5379872at2"/>
<sequence length="313" mass="34733">MSNPVLPGKLLISVVVCTRNRSALLRNCLRSLAKQSAPHGSFEVLIVNNCSTDDTAQVIEEMVAANGGFRSFTENELGLSFARNRGACEALGEFVAYIDDDAEALPDWVAQMQSFLARSSSVAAFGGPYQAILAVTPPAWFPPEYGTLDLGERELSLDAKEQFLTGTNMVFHRETILQLGGFSTNLGMKGGRISYGEETRLQIDLKRQGHEIFYLPTLRVKHLVAQEKMEFFWLLKSIYSVGRCSSQTFDTPRTLFSCCAGICFGIVYALRTLAGARKTPLRRNLYYSLKPLVSELGALHQHLLRNRNEASHL</sequence>
<dbReference type="PANTHER" id="PTHR43685:SF2">
    <property type="entry name" value="GLYCOSYLTRANSFERASE 2-LIKE DOMAIN-CONTAINING PROTEIN"/>
    <property type="match status" value="1"/>
</dbReference>
<protein>
    <submittedName>
        <fullName evidence="2">Glycosyl transferase family 2</fullName>
    </submittedName>
</protein>
<dbReference type="AlphaFoldDB" id="C6E5U7"/>
<accession>C6E5U7</accession>
<dbReference type="HOGENOM" id="CLU_025996_19_2_7"/>
<dbReference type="InterPro" id="IPR001173">
    <property type="entry name" value="Glyco_trans_2-like"/>
</dbReference>
<dbReference type="eggNOG" id="COG1216">
    <property type="taxonomic scope" value="Bacteria"/>
</dbReference>
<feature type="domain" description="Glycosyltransferase 2-like" evidence="1">
    <location>
        <begin position="13"/>
        <end position="175"/>
    </location>
</feature>
<dbReference type="GO" id="GO:0016740">
    <property type="term" value="F:transferase activity"/>
    <property type="evidence" value="ECO:0007669"/>
    <property type="project" value="UniProtKB-KW"/>
</dbReference>
<dbReference type="Gene3D" id="3.90.550.10">
    <property type="entry name" value="Spore Coat Polysaccharide Biosynthesis Protein SpsA, Chain A"/>
    <property type="match status" value="1"/>
</dbReference>
<evidence type="ECO:0000259" key="1">
    <source>
        <dbReference type="Pfam" id="PF00535"/>
    </source>
</evidence>
<evidence type="ECO:0000313" key="2">
    <source>
        <dbReference type="EMBL" id="ACT17706.1"/>
    </source>
</evidence>
<proteinExistence type="predicted"/>